<evidence type="ECO:0000256" key="5">
    <source>
        <dbReference type="ARBA" id="ARBA00023136"/>
    </source>
</evidence>
<comment type="caution">
    <text evidence="10">The sequence shown here is derived from an EMBL/GenBank/DDBJ whole genome shotgun (WGS) entry which is preliminary data.</text>
</comment>
<protein>
    <submittedName>
        <fullName evidence="10">TonB-linked SusC/RagA family outer membrane protein</fullName>
    </submittedName>
</protein>
<dbReference type="RefSeq" id="WP_183672318.1">
    <property type="nucleotide sequence ID" value="NZ_BMPB01000016.1"/>
</dbReference>
<keyword evidence="6 7" id="KW-0998">Cell outer membrane</keyword>
<dbReference type="PROSITE" id="PS52016">
    <property type="entry name" value="TONB_DEPENDENT_REC_3"/>
    <property type="match status" value="1"/>
</dbReference>
<dbReference type="InterPro" id="IPR036942">
    <property type="entry name" value="Beta-barrel_TonB_sf"/>
</dbReference>
<dbReference type="InterPro" id="IPR039426">
    <property type="entry name" value="TonB-dep_rcpt-like"/>
</dbReference>
<keyword evidence="4 7" id="KW-0812">Transmembrane</keyword>
<dbReference type="Gene3D" id="2.170.130.10">
    <property type="entry name" value="TonB-dependent receptor, plug domain"/>
    <property type="match status" value="1"/>
</dbReference>
<keyword evidence="8" id="KW-0732">Signal</keyword>
<feature type="chain" id="PRO_5045399819" evidence="8">
    <location>
        <begin position="22"/>
        <end position="985"/>
    </location>
</feature>
<dbReference type="InterPro" id="IPR023997">
    <property type="entry name" value="TonB-dep_OMP_SusC/RagA_CS"/>
</dbReference>
<dbReference type="InterPro" id="IPR023996">
    <property type="entry name" value="TonB-dep_OMP_SusC/RagA"/>
</dbReference>
<sequence>MRRRMMLLLTCCIIGVGLVMAQSSKVTGKVLSDEDGEAIIGATVMVKGTAIGTVTDADGFFSLSNVPASAKVLEISFVGMETMTVKIAPNLTIRMRNSSEMLDEVLITGTYGSAKKLGSMVGSVAAVKSEKISNRPSANFADALQGQVAGLQVYTSSGEPSENVSMRLRGVGSINSSTEPLFVLDGSPISSGVFTALNPSDIENVTVLKDASSTSIYGSRAANGVVIITTKRGKGSKPTVSVKGQYGFSQPALPTTEMMNTTQYYNFWKTVKPDANLSTVEKYMNMGISTDWADYFLKDNAPTWQLDASITGVANNTNYFISASHYDAEGVEPASGMRRETLRSNIDSKVFSWLRVGLNLGLSYEDFETNGFASTGNSWYNVGTLSRWAVPYETPYEIIENADGSISYGKRKDLLDVLGLWNPYYLLENQPTEKNKIRLYGNMFEELTPVKGLTIRAAQAMDAFDYRYRYKSLPARYNNYSGSAAETFQRYSSFTLTNTAEYKFDINKSHNLTALVGQESIIYDGSSFGTSVDGITDSRLSMVSHGTTYKAPSASLKKKTMNSFFARAEYNFNEKYYLDASYRTDGSSLFGVNKRWASFFSVGAMWNMKKAQFLADVDWLDELRVKASYGTTGNSAFEGDPYYPSLGLIGTGLYNGNQSFGVSSVQNDDLTWEKQKTLNIGFNSRFFNRLSIDFDFYNKVTTDMLMTIPFSYTTGHDSGWGNIGSMFNRGIELTASYDIISNKDLFWSVSANINYNKNQITELFGGRDEYVVANTGVKYEVGKTYGDFYYVRWKGVDPQDGQQIWLDKDGNETKTYSEDNAVFTGKNQFAPWIGGFNTQFSWKGFTLNADFSFMLGKYMIDNNRYFVENPNFVGQLNQAVVMENMWTTPGQVTDIPAANSAIQFDTHLIENASFMRLKNLTIGYNLPDNLLRKTGFIRGVRVFAVGRNLLTVTKYQGADPEVDSNLQLGKYPNTRQFSFGAEFTF</sequence>
<gene>
    <name evidence="10" type="ORF">GGQ57_004753</name>
</gene>
<evidence type="ECO:0000256" key="7">
    <source>
        <dbReference type="PROSITE-ProRule" id="PRU01360"/>
    </source>
</evidence>
<dbReference type="InterPro" id="IPR012910">
    <property type="entry name" value="Plug_dom"/>
</dbReference>
<dbReference type="NCBIfam" id="TIGR04056">
    <property type="entry name" value="OMP_RagA_SusC"/>
    <property type="match status" value="1"/>
</dbReference>
<dbReference type="Gene3D" id="2.60.40.1120">
    <property type="entry name" value="Carboxypeptidase-like, regulatory domain"/>
    <property type="match status" value="1"/>
</dbReference>
<dbReference type="Proteomes" id="UP000533637">
    <property type="component" value="Unassembled WGS sequence"/>
</dbReference>
<comment type="subcellular location">
    <subcellularLocation>
        <location evidence="1 7">Cell outer membrane</location>
        <topology evidence="1 7">Multi-pass membrane protein</topology>
    </subcellularLocation>
</comment>
<evidence type="ECO:0000256" key="6">
    <source>
        <dbReference type="ARBA" id="ARBA00023237"/>
    </source>
</evidence>
<keyword evidence="11" id="KW-1185">Reference proteome</keyword>
<organism evidence="10 11">
    <name type="scientific">Parabacteroides faecis</name>
    <dbReference type="NCBI Taxonomy" id="1217282"/>
    <lineage>
        <taxon>Bacteria</taxon>
        <taxon>Pseudomonadati</taxon>
        <taxon>Bacteroidota</taxon>
        <taxon>Bacteroidia</taxon>
        <taxon>Bacteroidales</taxon>
        <taxon>Tannerellaceae</taxon>
        <taxon>Parabacteroides</taxon>
    </lineage>
</organism>
<feature type="signal peptide" evidence="8">
    <location>
        <begin position="1"/>
        <end position="21"/>
    </location>
</feature>
<dbReference type="InterPro" id="IPR037066">
    <property type="entry name" value="Plug_dom_sf"/>
</dbReference>
<feature type="domain" description="TonB-dependent receptor plug" evidence="9">
    <location>
        <begin position="120"/>
        <end position="225"/>
    </location>
</feature>
<proteinExistence type="inferred from homology"/>
<evidence type="ECO:0000256" key="3">
    <source>
        <dbReference type="ARBA" id="ARBA00022452"/>
    </source>
</evidence>
<evidence type="ECO:0000256" key="1">
    <source>
        <dbReference type="ARBA" id="ARBA00004571"/>
    </source>
</evidence>
<name>A0ABR6KVJ4_9BACT</name>
<evidence type="ECO:0000256" key="2">
    <source>
        <dbReference type="ARBA" id="ARBA00022448"/>
    </source>
</evidence>
<evidence type="ECO:0000313" key="11">
    <source>
        <dbReference type="Proteomes" id="UP000533637"/>
    </source>
</evidence>
<keyword evidence="5 7" id="KW-0472">Membrane</keyword>
<accession>A0ABR6KVJ4</accession>
<evidence type="ECO:0000259" key="9">
    <source>
        <dbReference type="Pfam" id="PF07715"/>
    </source>
</evidence>
<comment type="similarity">
    <text evidence="7">Belongs to the TonB-dependent receptor family.</text>
</comment>
<evidence type="ECO:0000256" key="4">
    <source>
        <dbReference type="ARBA" id="ARBA00022692"/>
    </source>
</evidence>
<evidence type="ECO:0000313" key="10">
    <source>
        <dbReference type="EMBL" id="MBB4624808.1"/>
    </source>
</evidence>
<dbReference type="InterPro" id="IPR008969">
    <property type="entry name" value="CarboxyPept-like_regulatory"/>
</dbReference>
<keyword evidence="2 7" id="KW-0813">Transport</keyword>
<evidence type="ECO:0000256" key="8">
    <source>
        <dbReference type="SAM" id="SignalP"/>
    </source>
</evidence>
<keyword evidence="3 7" id="KW-1134">Transmembrane beta strand</keyword>
<dbReference type="Gene3D" id="2.40.170.20">
    <property type="entry name" value="TonB-dependent receptor, beta-barrel domain"/>
    <property type="match status" value="1"/>
</dbReference>
<dbReference type="Pfam" id="PF07715">
    <property type="entry name" value="Plug"/>
    <property type="match status" value="1"/>
</dbReference>
<dbReference type="NCBIfam" id="TIGR04057">
    <property type="entry name" value="SusC_RagA_signa"/>
    <property type="match status" value="1"/>
</dbReference>
<dbReference type="EMBL" id="JACHOC010000012">
    <property type="protein sequence ID" value="MBB4624808.1"/>
    <property type="molecule type" value="Genomic_DNA"/>
</dbReference>
<dbReference type="Pfam" id="PF13715">
    <property type="entry name" value="CarbopepD_reg_2"/>
    <property type="match status" value="1"/>
</dbReference>
<reference evidence="10 11" key="1">
    <citation type="submission" date="2020-08" db="EMBL/GenBank/DDBJ databases">
        <title>Genomic Encyclopedia of Type Strains, Phase IV (KMG-IV): sequencing the most valuable type-strain genomes for metagenomic binning, comparative biology and taxonomic classification.</title>
        <authorList>
            <person name="Goeker M."/>
        </authorList>
    </citation>
    <scope>NUCLEOTIDE SEQUENCE [LARGE SCALE GENOMIC DNA]</scope>
    <source>
        <strain evidence="10 11">DSM 102983</strain>
    </source>
</reference>
<dbReference type="SUPFAM" id="SSF56935">
    <property type="entry name" value="Porins"/>
    <property type="match status" value="1"/>
</dbReference>
<dbReference type="SUPFAM" id="SSF49464">
    <property type="entry name" value="Carboxypeptidase regulatory domain-like"/>
    <property type="match status" value="1"/>
</dbReference>